<dbReference type="PANTHER" id="PTHR43792">
    <property type="entry name" value="GNAT FAMILY, PUTATIVE (AFU_ORTHOLOGUE AFUA_3G00765)-RELATED-RELATED"/>
    <property type="match status" value="1"/>
</dbReference>
<dbReference type="PANTHER" id="PTHR43792:SF1">
    <property type="entry name" value="N-ACETYLTRANSFERASE DOMAIN-CONTAINING PROTEIN"/>
    <property type="match status" value="1"/>
</dbReference>
<feature type="domain" description="N-acetyltransferase" evidence="1">
    <location>
        <begin position="14"/>
        <end position="181"/>
    </location>
</feature>
<dbReference type="AlphaFoldDB" id="Q6XMU3"/>
<reference evidence="2" key="1">
    <citation type="journal article" date="2003" name="J. Bacteriol.">
        <title>Complete nucleotide sequence and genetic organization of the 210-kilobase linear plasmid of Rhodococcus erythropolis BD2.</title>
        <authorList>
            <person name="Stecker C."/>
            <person name="Johann A."/>
            <person name="Herzberg C."/>
            <person name="Averhoff B."/>
            <person name="Gottschalk G."/>
        </authorList>
    </citation>
    <scope>NUCLEOTIDE SEQUENCE</scope>
    <source>
        <strain evidence="2">BD2</strain>
        <plasmid evidence="2">pBD2</plasmid>
    </source>
</reference>
<dbReference type="SUPFAM" id="SSF55729">
    <property type="entry name" value="Acyl-CoA N-acyltransferases (Nat)"/>
    <property type="match status" value="1"/>
</dbReference>
<dbReference type="GO" id="GO:0016747">
    <property type="term" value="F:acyltransferase activity, transferring groups other than amino-acyl groups"/>
    <property type="evidence" value="ECO:0007669"/>
    <property type="project" value="InterPro"/>
</dbReference>
<dbReference type="EMBL" id="AY223810">
    <property type="protein sequence ID" value="AAP74088.1"/>
    <property type="molecule type" value="Genomic_DNA"/>
</dbReference>
<dbReference type="InterPro" id="IPR016181">
    <property type="entry name" value="Acyl_CoA_acyltransferase"/>
</dbReference>
<geneLocation type="plasmid" evidence="2">
    <name>pBD2</name>
</geneLocation>
<dbReference type="PROSITE" id="PS51186">
    <property type="entry name" value="GNAT"/>
    <property type="match status" value="1"/>
</dbReference>
<keyword evidence="2" id="KW-0614">Plasmid</keyword>
<sequence>MAVPRRTILSTNRITITDWMPGDFDDLVALHSDPLTMRFIGYGRPDTIAEARSRLDGYLHEQCTRGWTKWRVENLDGDMIGRAGFGEVDSCRELAYALNRDHWGQGFATEIADALVSWHLEHPARELSSSGLCAHVEVGNQASVRVLEKVRCEYVDRRMYAGVHCDFFRLPAGDGDPASVG</sequence>
<evidence type="ECO:0000313" key="2">
    <source>
        <dbReference type="EMBL" id="AAP74088.1"/>
    </source>
</evidence>
<gene>
    <name evidence="2" type="ORF">PBD2.203</name>
</gene>
<dbReference type="InterPro" id="IPR051531">
    <property type="entry name" value="N-acetyltransferase"/>
</dbReference>
<evidence type="ECO:0000259" key="1">
    <source>
        <dbReference type="PROSITE" id="PS51186"/>
    </source>
</evidence>
<dbReference type="Gene3D" id="3.40.630.30">
    <property type="match status" value="1"/>
</dbReference>
<organism evidence="2">
    <name type="scientific">Rhodococcus erythropolis</name>
    <name type="common">Arthrobacter picolinophilus</name>
    <dbReference type="NCBI Taxonomy" id="1833"/>
    <lineage>
        <taxon>Bacteria</taxon>
        <taxon>Bacillati</taxon>
        <taxon>Actinomycetota</taxon>
        <taxon>Actinomycetes</taxon>
        <taxon>Mycobacteriales</taxon>
        <taxon>Nocardiaceae</taxon>
        <taxon>Rhodococcus</taxon>
        <taxon>Rhodococcus erythropolis group</taxon>
    </lineage>
</organism>
<proteinExistence type="predicted"/>
<keyword evidence="2" id="KW-0808">Transferase</keyword>
<dbReference type="InterPro" id="IPR000182">
    <property type="entry name" value="GNAT_dom"/>
</dbReference>
<protein>
    <submittedName>
        <fullName evidence="2">Putative acetyltransferase</fullName>
    </submittedName>
</protein>
<name>Q6XMU3_RHOER</name>
<accession>Q6XMU3</accession>
<dbReference type="Pfam" id="PF13302">
    <property type="entry name" value="Acetyltransf_3"/>
    <property type="match status" value="1"/>
</dbReference>